<dbReference type="AlphaFoldDB" id="A0A2W5NA08"/>
<evidence type="ECO:0000256" key="1">
    <source>
        <dbReference type="SAM" id="SignalP"/>
    </source>
</evidence>
<feature type="signal peptide" evidence="1">
    <location>
        <begin position="1"/>
        <end position="25"/>
    </location>
</feature>
<dbReference type="InterPro" id="IPR038140">
    <property type="entry name" value="DotD_sf"/>
</dbReference>
<gene>
    <name evidence="2" type="ORF">DI551_00265</name>
</gene>
<dbReference type="Pfam" id="PF16816">
    <property type="entry name" value="DotD"/>
    <property type="match status" value="1"/>
</dbReference>
<comment type="caution">
    <text evidence="2">The sequence shown here is derived from an EMBL/GenBank/DDBJ whole genome shotgun (WGS) entry which is preliminary data.</text>
</comment>
<protein>
    <recommendedName>
        <fullName evidence="4">DotD/TraH family lipoprotein</fullName>
    </recommendedName>
</protein>
<evidence type="ECO:0000313" key="3">
    <source>
        <dbReference type="Proteomes" id="UP000249417"/>
    </source>
</evidence>
<evidence type="ECO:0008006" key="4">
    <source>
        <dbReference type="Google" id="ProtNLM"/>
    </source>
</evidence>
<reference evidence="2 3" key="1">
    <citation type="submission" date="2017-08" db="EMBL/GenBank/DDBJ databases">
        <title>Infants hospitalized years apart are colonized by the same room-sourced microbial strains.</title>
        <authorList>
            <person name="Brooks B."/>
            <person name="Olm M.R."/>
            <person name="Firek B.A."/>
            <person name="Baker R."/>
            <person name="Thomas B.C."/>
            <person name="Morowitz M.J."/>
            <person name="Banfield J.F."/>
        </authorList>
    </citation>
    <scope>NUCLEOTIDE SEQUENCE [LARGE SCALE GENOMIC DNA]</scope>
    <source>
        <strain evidence="2">S2_005_002_R2_29</strain>
    </source>
</reference>
<feature type="chain" id="PRO_5016057062" description="DotD/TraH family lipoprotein" evidence="1">
    <location>
        <begin position="26"/>
        <end position="171"/>
    </location>
</feature>
<dbReference type="Proteomes" id="UP000249417">
    <property type="component" value="Unassembled WGS sequence"/>
</dbReference>
<keyword evidence="1" id="KW-0732">Signal</keyword>
<dbReference type="PROSITE" id="PS51257">
    <property type="entry name" value="PROKAR_LIPOPROTEIN"/>
    <property type="match status" value="1"/>
</dbReference>
<accession>A0A2W5NA08</accession>
<dbReference type="Gene3D" id="3.55.50.60">
    <property type="entry name" value="DotD protein"/>
    <property type="match status" value="1"/>
</dbReference>
<dbReference type="InterPro" id="IPR031817">
    <property type="entry name" value="DotD"/>
</dbReference>
<dbReference type="EMBL" id="QFQB01000001">
    <property type="protein sequence ID" value="PZQ49119.1"/>
    <property type="molecule type" value="Genomic_DNA"/>
</dbReference>
<sequence length="171" mass="18316">MIHTKKIRRFLPCAAVLGSALLLLSACQLPERKAQVVTSPDKVSLMMAEAADKASTSLEALAAIEQQKSPGVAVQPISNAPEELARAITITWVGPPEQILRKLADRASYNFVTLGNRPPVPLVINVDVQNQPVIEVLRDVGLQLGVRGDVKVDADKKIIELHYAPVTGVGG</sequence>
<proteinExistence type="predicted"/>
<evidence type="ECO:0000313" key="2">
    <source>
        <dbReference type="EMBL" id="PZQ49119.1"/>
    </source>
</evidence>
<organism evidence="2 3">
    <name type="scientific">Micavibrio aeruginosavorus</name>
    <dbReference type="NCBI Taxonomy" id="349221"/>
    <lineage>
        <taxon>Bacteria</taxon>
        <taxon>Pseudomonadati</taxon>
        <taxon>Bdellovibrionota</taxon>
        <taxon>Bdellovibrionia</taxon>
        <taxon>Bdellovibrionales</taxon>
        <taxon>Pseudobdellovibrionaceae</taxon>
        <taxon>Micavibrio</taxon>
    </lineage>
</organism>
<name>A0A2W5NA08_9BACT</name>